<dbReference type="GeneTree" id="ENSGT01030000235377"/>
<keyword evidence="2" id="KW-1185">Reference proteome</keyword>
<reference evidence="1" key="1">
    <citation type="submission" date="2025-08" db="UniProtKB">
        <authorList>
            <consortium name="Ensembl"/>
        </authorList>
    </citation>
    <scope>IDENTIFICATION</scope>
</reference>
<organism evidence="1 2">
    <name type="scientific">Sphenodon punctatus</name>
    <name type="common">Tuatara</name>
    <name type="synonym">Hatteria punctata</name>
    <dbReference type="NCBI Taxonomy" id="8508"/>
    <lineage>
        <taxon>Eukaryota</taxon>
        <taxon>Metazoa</taxon>
        <taxon>Chordata</taxon>
        <taxon>Craniata</taxon>
        <taxon>Vertebrata</taxon>
        <taxon>Euteleostomi</taxon>
        <taxon>Lepidosauria</taxon>
        <taxon>Sphenodontia</taxon>
        <taxon>Sphenodontidae</taxon>
        <taxon>Sphenodon</taxon>
    </lineage>
</organism>
<dbReference type="AlphaFoldDB" id="A0A8D0GJP5"/>
<reference evidence="1" key="2">
    <citation type="submission" date="2025-09" db="UniProtKB">
        <authorList>
            <consortium name="Ensembl"/>
        </authorList>
    </citation>
    <scope>IDENTIFICATION</scope>
</reference>
<protein>
    <submittedName>
        <fullName evidence="1">Uncharacterized protein</fullName>
    </submittedName>
</protein>
<sequence>MSKLIKAIADMIDSYQGNSKKGTEAEKFKRSEFKKLIHQELSPVKISSSSKYKHIKNLPDSDMELMNEKEIQPCVY</sequence>
<dbReference type="Proteomes" id="UP000694392">
    <property type="component" value="Unplaced"/>
</dbReference>
<dbReference type="Ensembl" id="ENSSPUT00000006623.1">
    <property type="protein sequence ID" value="ENSSPUP00000006220.1"/>
    <property type="gene ID" value="ENSSPUG00000004803.1"/>
</dbReference>
<proteinExistence type="predicted"/>
<evidence type="ECO:0000313" key="1">
    <source>
        <dbReference type="Ensembl" id="ENSSPUP00000006220.1"/>
    </source>
</evidence>
<name>A0A8D0GJP5_SPHPU</name>
<accession>A0A8D0GJP5</accession>
<dbReference type="OMA" id="DMMESYQ"/>
<evidence type="ECO:0000313" key="2">
    <source>
        <dbReference type="Proteomes" id="UP000694392"/>
    </source>
</evidence>